<protein>
    <submittedName>
        <fullName evidence="1">Uncharacterized protein</fullName>
    </submittedName>
</protein>
<organism evidence="1 2">
    <name type="scientific">Manihot esculenta</name>
    <name type="common">Cassava</name>
    <name type="synonym">Jatropha manihot</name>
    <dbReference type="NCBI Taxonomy" id="3983"/>
    <lineage>
        <taxon>Eukaryota</taxon>
        <taxon>Viridiplantae</taxon>
        <taxon>Streptophyta</taxon>
        <taxon>Embryophyta</taxon>
        <taxon>Tracheophyta</taxon>
        <taxon>Spermatophyta</taxon>
        <taxon>Magnoliopsida</taxon>
        <taxon>eudicotyledons</taxon>
        <taxon>Gunneridae</taxon>
        <taxon>Pentapetalae</taxon>
        <taxon>rosids</taxon>
        <taxon>fabids</taxon>
        <taxon>Malpighiales</taxon>
        <taxon>Euphorbiaceae</taxon>
        <taxon>Crotonoideae</taxon>
        <taxon>Manihoteae</taxon>
        <taxon>Manihot</taxon>
    </lineage>
</organism>
<dbReference type="EMBL" id="CM004397">
    <property type="protein sequence ID" value="KAG8643459.1"/>
    <property type="molecule type" value="Genomic_DNA"/>
</dbReference>
<proteinExistence type="predicted"/>
<evidence type="ECO:0000313" key="2">
    <source>
        <dbReference type="Proteomes" id="UP000091857"/>
    </source>
</evidence>
<evidence type="ECO:0000313" key="1">
    <source>
        <dbReference type="EMBL" id="KAG8643459.1"/>
    </source>
</evidence>
<keyword evidence="2" id="KW-1185">Reference proteome</keyword>
<dbReference type="Proteomes" id="UP000091857">
    <property type="component" value="Chromosome 11"/>
</dbReference>
<reference evidence="2" key="1">
    <citation type="journal article" date="2016" name="Nat. Biotechnol.">
        <title>Sequencing wild and cultivated cassava and related species reveals extensive interspecific hybridization and genetic diversity.</title>
        <authorList>
            <person name="Bredeson J.V."/>
            <person name="Lyons J.B."/>
            <person name="Prochnik S.E."/>
            <person name="Wu G.A."/>
            <person name="Ha C.M."/>
            <person name="Edsinger-Gonzales E."/>
            <person name="Grimwood J."/>
            <person name="Schmutz J."/>
            <person name="Rabbi I.Y."/>
            <person name="Egesi C."/>
            <person name="Nauluvula P."/>
            <person name="Lebot V."/>
            <person name="Ndunguru J."/>
            <person name="Mkamilo G."/>
            <person name="Bart R.S."/>
            <person name="Setter T.L."/>
            <person name="Gleadow R.M."/>
            <person name="Kulakow P."/>
            <person name="Ferguson M.E."/>
            <person name="Rounsley S."/>
            <person name="Rokhsar D.S."/>
        </authorList>
    </citation>
    <scope>NUCLEOTIDE SEQUENCE [LARGE SCALE GENOMIC DNA]</scope>
    <source>
        <strain evidence="2">cv. AM560-2</strain>
    </source>
</reference>
<comment type="caution">
    <text evidence="1">The sequence shown here is derived from an EMBL/GenBank/DDBJ whole genome shotgun (WGS) entry which is preliminary data.</text>
</comment>
<gene>
    <name evidence="1" type="ORF">MANES_11G040521v8</name>
</gene>
<sequence length="681" mass="76905">MNGADRGMETRDQNESGSFPEKTIGPKSYSYGELALVTGHFSLNNLIGRGGFGHVFKASLDGEIRAIKRLDFLDVQSEGGLEKEIMIVQSLSHKNLVELVGYCIDGANRLLILKYFPNGSLRSKLHGSDNVLDWKIRMKIAIGSARGLEYLHENCKFKIIHLDIKPDNILLEEDFEPKITDFGLAQFFTDGATHISKSSVMGTHVYEDPLTTKLGKYSDKSDIYSFGVTLLELITGRRPIDNGTDIVTWAKPLIKKALEGRYTNFIDSNLQSFDHEQIYRMVSCVNSCLNQPPNSRPTMKKIRLVLEGISLPEELYDHKLRKSIIHRDQNEFGSSPEKTIGPKSYSYGELIRATGHFSLNNLIGRGSFGHVFKASLDGEIRAIKKLDFPDVQCEKDLEREIMVVKSVSHTNLVELVGYCIDGTNRLLILKYFPNGSLRSKLHGNGNVLDWEKRMKIATGSAKGLEYLHEHCNSKIIHLDIKPNNILLDQDFEPKITDFGLAQFFTNGATHISISSVMGTHVYEDPLTTKLRKYSDKSDIYSFGVILLELITGRKPIYNGIDIITWANPLIKKALEGKYTNFIDSNLQSFDHEQMYRIVSCVNSCLNQPPNSRPTMKKEADEPKPSLKPFIIQETNNYGTRDRGHDSRRPTEATSYGSSNIIPETSFDKMDCFPIPISFRRR</sequence>
<name>A0ACB7GSU6_MANES</name>
<accession>A0ACB7GSU6</accession>